<dbReference type="GO" id="GO:0048020">
    <property type="term" value="F:CCR chemokine receptor binding"/>
    <property type="evidence" value="ECO:0007669"/>
    <property type="project" value="TreeGrafter"/>
</dbReference>
<dbReference type="SUPFAM" id="SSF54117">
    <property type="entry name" value="Interleukin 8-like chemokines"/>
    <property type="match status" value="1"/>
</dbReference>
<dbReference type="GO" id="GO:0048245">
    <property type="term" value="P:eosinophil chemotaxis"/>
    <property type="evidence" value="ECO:0007669"/>
    <property type="project" value="TreeGrafter"/>
</dbReference>
<dbReference type="OrthoDB" id="8934837at2759"/>
<feature type="signal peptide" evidence="5">
    <location>
        <begin position="1"/>
        <end position="22"/>
    </location>
</feature>
<organism evidence="7 8">
    <name type="scientific">Strigops habroptila</name>
    <name type="common">Kakapo</name>
    <dbReference type="NCBI Taxonomy" id="2489341"/>
    <lineage>
        <taxon>Eukaryota</taxon>
        <taxon>Metazoa</taxon>
        <taxon>Chordata</taxon>
        <taxon>Craniata</taxon>
        <taxon>Vertebrata</taxon>
        <taxon>Euteleostomi</taxon>
        <taxon>Archelosauria</taxon>
        <taxon>Archosauria</taxon>
        <taxon>Dinosauria</taxon>
        <taxon>Saurischia</taxon>
        <taxon>Theropoda</taxon>
        <taxon>Coelurosauria</taxon>
        <taxon>Aves</taxon>
        <taxon>Neognathae</taxon>
        <taxon>Neoaves</taxon>
        <taxon>Telluraves</taxon>
        <taxon>Australaves</taxon>
        <taxon>Psittaciformes</taxon>
        <taxon>Psittacidae</taxon>
        <taxon>Strigops</taxon>
    </lineage>
</organism>
<dbReference type="GO" id="GO:0061844">
    <property type="term" value="P:antimicrobial humoral immune response mediated by antimicrobial peptide"/>
    <property type="evidence" value="ECO:0007669"/>
    <property type="project" value="TreeGrafter"/>
</dbReference>
<evidence type="ECO:0000313" key="8">
    <source>
        <dbReference type="Proteomes" id="UP000472266"/>
    </source>
</evidence>
<dbReference type="Gene3D" id="2.40.50.40">
    <property type="match status" value="1"/>
</dbReference>
<dbReference type="RefSeq" id="XP_030328666.1">
    <property type="nucleotide sequence ID" value="XM_030472806.1"/>
</dbReference>
<dbReference type="PANTHER" id="PTHR12015">
    <property type="entry name" value="SMALL INDUCIBLE CYTOKINE A"/>
    <property type="match status" value="1"/>
</dbReference>
<dbReference type="GeneTree" id="ENSGT01100000263482"/>
<dbReference type="InterPro" id="IPR036048">
    <property type="entry name" value="Interleukin_8-like_sf"/>
</dbReference>
<gene>
    <name evidence="7" type="primary">LOC115602068</name>
</gene>
<dbReference type="PANTHER" id="PTHR12015:SF103">
    <property type="entry name" value="C-C MOTIF CHEMOKINE 4-RELATED"/>
    <property type="match status" value="1"/>
</dbReference>
<dbReference type="Proteomes" id="UP000472266">
    <property type="component" value="Unplaced"/>
</dbReference>
<dbReference type="SMART" id="SM00199">
    <property type="entry name" value="SCY"/>
    <property type="match status" value="1"/>
</dbReference>
<dbReference type="Pfam" id="PF00048">
    <property type="entry name" value="IL8"/>
    <property type="match status" value="1"/>
</dbReference>
<evidence type="ECO:0000256" key="2">
    <source>
        <dbReference type="ARBA" id="ARBA00022500"/>
    </source>
</evidence>
<evidence type="ECO:0000256" key="1">
    <source>
        <dbReference type="ARBA" id="ARBA00010868"/>
    </source>
</evidence>
<dbReference type="OMA" id="CFEFFRN"/>
<dbReference type="InterPro" id="IPR039809">
    <property type="entry name" value="Chemokine_b/g/d"/>
</dbReference>
<dbReference type="GO" id="GO:0030335">
    <property type="term" value="P:positive regulation of cell migration"/>
    <property type="evidence" value="ECO:0007669"/>
    <property type="project" value="TreeGrafter"/>
</dbReference>
<dbReference type="PRINTS" id="PR00436">
    <property type="entry name" value="INTERLEUKIN8"/>
</dbReference>
<dbReference type="KEGG" id="shab:115602068"/>
<dbReference type="RefSeq" id="XP_030328667.1">
    <property type="nucleotide sequence ID" value="XM_030472807.1"/>
</dbReference>
<dbReference type="GO" id="GO:0008009">
    <property type="term" value="F:chemokine activity"/>
    <property type="evidence" value="ECO:0007669"/>
    <property type="project" value="InterPro"/>
</dbReference>
<dbReference type="GO" id="GO:0005615">
    <property type="term" value="C:extracellular space"/>
    <property type="evidence" value="ECO:0007669"/>
    <property type="project" value="UniProtKB-KW"/>
</dbReference>
<name>A0A672U049_STRHB</name>
<keyword evidence="3" id="KW-0202">Cytokine</keyword>
<dbReference type="AlphaFoldDB" id="A0A672U049"/>
<evidence type="ECO:0000256" key="3">
    <source>
        <dbReference type="ARBA" id="ARBA00022514"/>
    </source>
</evidence>
<sequence length="90" mass="9813">MKVSAAALVALLLVAACSSSEAHLDGVPTTCCFSYHERPIPRRLITSAYITSSSCSQPGVIMVTKKKELCTDPRAPWVQAHLKHFQTLKN</sequence>
<proteinExistence type="inferred from homology"/>
<reference evidence="7" key="2">
    <citation type="submission" date="2025-09" db="UniProtKB">
        <authorList>
            <consortium name="Ensembl"/>
        </authorList>
    </citation>
    <scope>IDENTIFICATION</scope>
</reference>
<reference evidence="7" key="1">
    <citation type="submission" date="2025-08" db="UniProtKB">
        <authorList>
            <consortium name="Ensembl"/>
        </authorList>
    </citation>
    <scope>IDENTIFICATION</scope>
</reference>
<evidence type="ECO:0000256" key="4">
    <source>
        <dbReference type="ARBA" id="ARBA00022729"/>
    </source>
</evidence>
<accession>A0A672U049</accession>
<dbReference type="PROSITE" id="PS51257">
    <property type="entry name" value="PROKAR_LIPOPROTEIN"/>
    <property type="match status" value="1"/>
</dbReference>
<feature type="domain" description="Chemokine interleukin-8-like" evidence="6">
    <location>
        <begin position="28"/>
        <end position="85"/>
    </location>
</feature>
<dbReference type="GO" id="GO:0070098">
    <property type="term" value="P:chemokine-mediated signaling pathway"/>
    <property type="evidence" value="ECO:0007669"/>
    <property type="project" value="TreeGrafter"/>
</dbReference>
<dbReference type="InParanoid" id="A0A672U049"/>
<dbReference type="CDD" id="cd00272">
    <property type="entry name" value="Chemokine_CC"/>
    <property type="match status" value="1"/>
</dbReference>
<comment type="similarity">
    <text evidence="1">Belongs to the intercrine beta (chemokine CC) family.</text>
</comment>
<evidence type="ECO:0000256" key="5">
    <source>
        <dbReference type="SAM" id="SignalP"/>
    </source>
</evidence>
<keyword evidence="4 5" id="KW-0732">Signal</keyword>
<keyword evidence="8" id="KW-1185">Reference proteome</keyword>
<dbReference type="GeneID" id="115602068"/>
<evidence type="ECO:0000313" key="7">
    <source>
        <dbReference type="Ensembl" id="ENSSHBP00005007444.1"/>
    </source>
</evidence>
<keyword evidence="2" id="KW-0145">Chemotaxis</keyword>
<dbReference type="InterPro" id="IPR001811">
    <property type="entry name" value="Chemokine_IL8-like_dom"/>
</dbReference>
<protein>
    <submittedName>
        <fullName evidence="7">C-C motif chemokine 3-like</fullName>
    </submittedName>
</protein>
<dbReference type="GO" id="GO:0006954">
    <property type="term" value="P:inflammatory response"/>
    <property type="evidence" value="ECO:0007669"/>
    <property type="project" value="TreeGrafter"/>
</dbReference>
<feature type="chain" id="PRO_5025590298" evidence="5">
    <location>
        <begin position="23"/>
        <end position="90"/>
    </location>
</feature>
<dbReference type="FunFam" id="2.40.50.40:FF:000002">
    <property type="entry name" value="C-C motif chemokine"/>
    <property type="match status" value="1"/>
</dbReference>
<evidence type="ECO:0000259" key="6">
    <source>
        <dbReference type="SMART" id="SM00199"/>
    </source>
</evidence>
<dbReference type="Ensembl" id="ENSSHBT00005008943.1">
    <property type="protein sequence ID" value="ENSSHBP00005007444.1"/>
    <property type="gene ID" value="ENSSHBG00005006507.1"/>
</dbReference>